<dbReference type="InterPro" id="IPR017938">
    <property type="entry name" value="Riboflavin_synthase-like_b-brl"/>
</dbReference>
<dbReference type="InterPro" id="IPR039261">
    <property type="entry name" value="FNR_nucleotide-bd"/>
</dbReference>
<dbReference type="EMBL" id="JABUKG010000014">
    <property type="protein sequence ID" value="MBY6321877.1"/>
    <property type="molecule type" value="Genomic_DNA"/>
</dbReference>
<dbReference type="InterPro" id="IPR001041">
    <property type="entry name" value="2Fe-2S_ferredoxin-type"/>
</dbReference>
<evidence type="ECO:0000256" key="4">
    <source>
        <dbReference type="ARBA" id="ARBA00022723"/>
    </source>
</evidence>
<dbReference type="Pfam" id="PF00970">
    <property type="entry name" value="FAD_binding_6"/>
    <property type="match status" value="1"/>
</dbReference>
<dbReference type="CDD" id="cd00207">
    <property type="entry name" value="fer2"/>
    <property type="match status" value="1"/>
</dbReference>
<dbReference type="PANTHER" id="PTHR47354">
    <property type="entry name" value="NADH OXIDOREDUCTASE HCR"/>
    <property type="match status" value="1"/>
</dbReference>
<feature type="domain" description="2Fe-2S ferredoxin-type" evidence="9">
    <location>
        <begin position="283"/>
        <end position="365"/>
    </location>
</feature>
<dbReference type="PROSITE" id="PS51384">
    <property type="entry name" value="FAD_FR"/>
    <property type="match status" value="1"/>
</dbReference>
<dbReference type="PROSITE" id="PS51085">
    <property type="entry name" value="2FE2S_FER_2"/>
    <property type="match status" value="1"/>
</dbReference>
<evidence type="ECO:0000259" key="9">
    <source>
        <dbReference type="PROSITE" id="PS51085"/>
    </source>
</evidence>
<comment type="cofactor">
    <cofactor evidence="1">
        <name>FAD</name>
        <dbReference type="ChEBI" id="CHEBI:57692"/>
    </cofactor>
</comment>
<dbReference type="SUPFAM" id="SSF52343">
    <property type="entry name" value="Ferredoxin reductase-like, C-terminal NADP-linked domain"/>
    <property type="match status" value="1"/>
</dbReference>
<evidence type="ECO:0000256" key="7">
    <source>
        <dbReference type="ARBA" id="ARBA00023004"/>
    </source>
</evidence>
<sequence length="365" mass="40805">MAERGARPQVSVLRRTMLKAFKHLSNPLRPDDYFEMINPLWTTRELRGKVDRVEREGTDAVSVFIKPGYEWGGHEPGQYLRLGVLIDGRYHWRAYSLTSDPHGDNGLISVSPKLVPEGTVSPFLVEKIKPGDIVRLSEVEGVFTLPDPVPDKLLYISAGSGITPIMSMLRELDHLDQMKDVVVIHSVHSRDQCMFAETLERLDRKHSTLQLDIRVTEDRGRMKASDLDELCPDWRERQAFCSGPADLLDDLKAWWKENGDPDKFHNESFQPVIGSGDEEGEGGTVRFLRSDKDVECDGGTPILAAGEEAGLDLKFGCRIGICHTCTGTLKKGRLRDLRNGEVSEPTGQAVRICVNTAEGDIEIDL</sequence>
<reference evidence="11 12" key="1">
    <citation type="submission" date="2020-06" db="EMBL/GenBank/DDBJ databases">
        <title>Taxonomy, biology and ecology of Rhodococcus bacteria occurring in California pistachio and other woody hosts as revealed by genome sequence analyses.</title>
        <authorList>
            <person name="Gai Y."/>
            <person name="Riely B."/>
        </authorList>
    </citation>
    <scope>NUCLEOTIDE SEQUENCE [LARGE SCALE GENOMIC DNA]</scope>
    <source>
        <strain evidence="11 12">BP-284</strain>
    </source>
</reference>
<protein>
    <submittedName>
        <fullName evidence="11">Ferredoxin reductase</fullName>
    </submittedName>
</protein>
<comment type="caution">
    <text evidence="11">The sequence shown here is derived from an EMBL/GenBank/DDBJ whole genome shotgun (WGS) entry which is preliminary data.</text>
</comment>
<proteinExistence type="predicted"/>
<dbReference type="CDD" id="cd06216">
    <property type="entry name" value="FNR_iron_sulfur_binding_2"/>
    <property type="match status" value="1"/>
</dbReference>
<organism evidence="11 12">
    <name type="scientific">Rhodococcoides kroppenstedtii</name>
    <dbReference type="NCBI Taxonomy" id="293050"/>
    <lineage>
        <taxon>Bacteria</taxon>
        <taxon>Bacillati</taxon>
        <taxon>Actinomycetota</taxon>
        <taxon>Actinomycetes</taxon>
        <taxon>Mycobacteriales</taxon>
        <taxon>Nocardiaceae</taxon>
        <taxon>Rhodococcoides</taxon>
    </lineage>
</organism>
<keyword evidence="8" id="KW-0411">Iron-sulfur</keyword>
<dbReference type="Gene3D" id="3.40.50.80">
    <property type="entry name" value="Nucleotide-binding domain of ferredoxin-NADP reductase (FNR) module"/>
    <property type="match status" value="1"/>
</dbReference>
<dbReference type="Gene3D" id="3.10.20.30">
    <property type="match status" value="1"/>
</dbReference>
<dbReference type="Pfam" id="PF00175">
    <property type="entry name" value="NAD_binding_1"/>
    <property type="match status" value="1"/>
</dbReference>
<dbReference type="InterPro" id="IPR012675">
    <property type="entry name" value="Beta-grasp_dom_sf"/>
</dbReference>
<evidence type="ECO:0000259" key="10">
    <source>
        <dbReference type="PROSITE" id="PS51384"/>
    </source>
</evidence>
<keyword evidence="6" id="KW-0560">Oxidoreductase</keyword>
<keyword evidence="3" id="KW-0001">2Fe-2S</keyword>
<dbReference type="InterPro" id="IPR008333">
    <property type="entry name" value="Cbr1-like_FAD-bd_dom"/>
</dbReference>
<feature type="domain" description="FAD-binding FR-type" evidence="10">
    <location>
        <begin position="43"/>
        <end position="146"/>
    </location>
</feature>
<accession>A0ABS7NYD1</accession>
<dbReference type="Gene3D" id="2.40.30.10">
    <property type="entry name" value="Translation factors"/>
    <property type="match status" value="1"/>
</dbReference>
<dbReference type="InterPro" id="IPR017927">
    <property type="entry name" value="FAD-bd_FR_type"/>
</dbReference>
<dbReference type="InterPro" id="IPR036010">
    <property type="entry name" value="2Fe-2S_ferredoxin-like_sf"/>
</dbReference>
<dbReference type="SUPFAM" id="SSF63380">
    <property type="entry name" value="Riboflavin synthase domain-like"/>
    <property type="match status" value="1"/>
</dbReference>
<keyword evidence="12" id="KW-1185">Reference proteome</keyword>
<gene>
    <name evidence="11" type="ORF">HQ605_13700</name>
</gene>
<dbReference type="GeneID" id="85484982"/>
<name>A0ABS7NYD1_9NOCA</name>
<keyword evidence="5" id="KW-0274">FAD</keyword>
<evidence type="ECO:0000256" key="5">
    <source>
        <dbReference type="ARBA" id="ARBA00022827"/>
    </source>
</evidence>
<evidence type="ECO:0000256" key="2">
    <source>
        <dbReference type="ARBA" id="ARBA00022630"/>
    </source>
</evidence>
<dbReference type="InterPro" id="IPR050415">
    <property type="entry name" value="MRET"/>
</dbReference>
<evidence type="ECO:0000256" key="6">
    <source>
        <dbReference type="ARBA" id="ARBA00023002"/>
    </source>
</evidence>
<evidence type="ECO:0000256" key="1">
    <source>
        <dbReference type="ARBA" id="ARBA00001974"/>
    </source>
</evidence>
<dbReference type="RefSeq" id="WP_068104158.1">
    <property type="nucleotide sequence ID" value="NZ_CP135915.1"/>
</dbReference>
<dbReference type="PANTHER" id="PTHR47354:SF6">
    <property type="entry name" value="NADH OXIDOREDUCTASE HCR"/>
    <property type="match status" value="1"/>
</dbReference>
<evidence type="ECO:0000313" key="12">
    <source>
        <dbReference type="Proteomes" id="UP001520140"/>
    </source>
</evidence>
<keyword evidence="7" id="KW-0408">Iron</keyword>
<dbReference type="Proteomes" id="UP001520140">
    <property type="component" value="Unassembled WGS sequence"/>
</dbReference>
<evidence type="ECO:0000256" key="8">
    <source>
        <dbReference type="ARBA" id="ARBA00023014"/>
    </source>
</evidence>
<dbReference type="Pfam" id="PF00111">
    <property type="entry name" value="Fer2"/>
    <property type="match status" value="1"/>
</dbReference>
<dbReference type="SUPFAM" id="SSF54292">
    <property type="entry name" value="2Fe-2S ferredoxin-like"/>
    <property type="match status" value="1"/>
</dbReference>
<evidence type="ECO:0000313" key="11">
    <source>
        <dbReference type="EMBL" id="MBY6321877.1"/>
    </source>
</evidence>
<keyword evidence="4" id="KW-0479">Metal-binding</keyword>
<evidence type="ECO:0000256" key="3">
    <source>
        <dbReference type="ARBA" id="ARBA00022714"/>
    </source>
</evidence>
<keyword evidence="2" id="KW-0285">Flavoprotein</keyword>
<dbReference type="InterPro" id="IPR001433">
    <property type="entry name" value="OxRdtase_FAD/NAD-bd"/>
</dbReference>